<organism evidence="6 7">
    <name type="scientific">Williamsia serinedens</name>
    <dbReference type="NCBI Taxonomy" id="391736"/>
    <lineage>
        <taxon>Bacteria</taxon>
        <taxon>Bacillati</taxon>
        <taxon>Actinomycetota</taxon>
        <taxon>Actinomycetes</taxon>
        <taxon>Mycobacteriales</taxon>
        <taxon>Nocardiaceae</taxon>
        <taxon>Williamsia</taxon>
    </lineage>
</organism>
<comment type="similarity">
    <text evidence="1">Belongs to the bacterial solute-binding protein 5 family.</text>
</comment>
<dbReference type="InterPro" id="IPR039424">
    <property type="entry name" value="SBP_5"/>
</dbReference>
<proteinExistence type="inferred from homology"/>
<feature type="domain" description="Solute-binding protein family 5" evidence="5">
    <location>
        <begin position="86"/>
        <end position="441"/>
    </location>
</feature>
<dbReference type="PIRSF" id="PIRSF002741">
    <property type="entry name" value="MppA"/>
    <property type="match status" value="1"/>
</dbReference>
<dbReference type="PROSITE" id="PS51257">
    <property type="entry name" value="PROKAR_LIPOPROTEIN"/>
    <property type="match status" value="1"/>
</dbReference>
<dbReference type="Proteomes" id="UP001205740">
    <property type="component" value="Unassembled WGS sequence"/>
</dbReference>
<dbReference type="RefSeq" id="WP_253654553.1">
    <property type="nucleotide sequence ID" value="NZ_BAAAOE010000003.1"/>
</dbReference>
<name>A0ABT1H1Z0_9NOCA</name>
<dbReference type="Pfam" id="PF00496">
    <property type="entry name" value="SBP_bac_5"/>
    <property type="match status" value="1"/>
</dbReference>
<keyword evidence="3 4" id="KW-0732">Signal</keyword>
<evidence type="ECO:0000313" key="7">
    <source>
        <dbReference type="Proteomes" id="UP001205740"/>
    </source>
</evidence>
<dbReference type="SUPFAM" id="SSF53850">
    <property type="entry name" value="Periplasmic binding protein-like II"/>
    <property type="match status" value="1"/>
</dbReference>
<evidence type="ECO:0000256" key="4">
    <source>
        <dbReference type="SAM" id="SignalP"/>
    </source>
</evidence>
<comment type="caution">
    <text evidence="6">The sequence shown here is derived from an EMBL/GenBank/DDBJ whole genome shotgun (WGS) entry which is preliminary data.</text>
</comment>
<feature type="signal peptide" evidence="4">
    <location>
        <begin position="1"/>
        <end position="24"/>
    </location>
</feature>
<protein>
    <submittedName>
        <fullName evidence="6">Peptide/nickel transport system substrate-binding protein</fullName>
    </submittedName>
</protein>
<dbReference type="CDD" id="cd08492">
    <property type="entry name" value="PBP2_NikA_DppA_OppA_like_15"/>
    <property type="match status" value="1"/>
</dbReference>
<gene>
    <name evidence="6" type="ORF">LX12_002191</name>
</gene>
<feature type="chain" id="PRO_5045798806" evidence="4">
    <location>
        <begin position="25"/>
        <end position="545"/>
    </location>
</feature>
<dbReference type="Gene3D" id="3.40.190.10">
    <property type="entry name" value="Periplasmic binding protein-like II"/>
    <property type="match status" value="1"/>
</dbReference>
<evidence type="ECO:0000259" key="5">
    <source>
        <dbReference type="Pfam" id="PF00496"/>
    </source>
</evidence>
<evidence type="ECO:0000256" key="2">
    <source>
        <dbReference type="ARBA" id="ARBA00022448"/>
    </source>
</evidence>
<reference evidence="6 7" key="1">
    <citation type="submission" date="2022-06" db="EMBL/GenBank/DDBJ databases">
        <title>Genomic Encyclopedia of Archaeal and Bacterial Type Strains, Phase II (KMG-II): from individual species to whole genera.</title>
        <authorList>
            <person name="Goeker M."/>
        </authorList>
    </citation>
    <scope>NUCLEOTIDE SEQUENCE [LARGE SCALE GENOMIC DNA]</scope>
    <source>
        <strain evidence="6 7">DSM 45037</strain>
    </source>
</reference>
<dbReference type="Gene3D" id="3.10.105.10">
    <property type="entry name" value="Dipeptide-binding Protein, Domain 3"/>
    <property type="match status" value="1"/>
</dbReference>
<evidence type="ECO:0000313" key="6">
    <source>
        <dbReference type="EMBL" id="MCP2161004.1"/>
    </source>
</evidence>
<evidence type="ECO:0000256" key="3">
    <source>
        <dbReference type="ARBA" id="ARBA00022729"/>
    </source>
</evidence>
<evidence type="ECO:0000256" key="1">
    <source>
        <dbReference type="ARBA" id="ARBA00005695"/>
    </source>
</evidence>
<keyword evidence="2" id="KW-0813">Transport</keyword>
<dbReference type="PANTHER" id="PTHR30290:SF9">
    <property type="entry name" value="OLIGOPEPTIDE-BINDING PROTEIN APPA"/>
    <property type="match status" value="1"/>
</dbReference>
<keyword evidence="7" id="KW-1185">Reference proteome</keyword>
<accession>A0ABT1H1Z0</accession>
<dbReference type="EMBL" id="JAMTCG010000003">
    <property type="protein sequence ID" value="MCP2161004.1"/>
    <property type="molecule type" value="Genomic_DNA"/>
</dbReference>
<dbReference type="InterPro" id="IPR000914">
    <property type="entry name" value="SBP_5_dom"/>
</dbReference>
<dbReference type="InterPro" id="IPR030678">
    <property type="entry name" value="Peptide/Ni-bd"/>
</dbReference>
<sequence length="545" mass="58233">MLARLPRRVTLVVTVLAIAAGASACTEPAPGADDTGPPRTGGTLRYGLSQAPTCADPAQSSTNQTIYVTRPIVDSLTDQDPRTGALVPWLAQRWEVSPDSRRFTFTLRPGVTFSDGAPLDATAVARSFDSVVKTLGPVKAALGASYLAGYSGTTIVDPQTVVVEFTRPNAQFLQATSTSQLGIVSPATSARSAAQRCEGEVAGTGPFVYTDYAQDRSATLEKRKGYAWGSSVAGHTGEPYLDRIEFTVVPESGVRTGSLASGQLDAISDALPQDRTIIEGAQGRVLTTPNPGITFGLQPNVSRGVLADRAVRVALLSAIDRQELVDTVLDDTFAPATSVLARNTPGYVRSPLVTFDRSRAEAQLDAAGWRRGSDDIRRKDGRKLSFAVTFSAVFAANQTVLELMQQQLRLAGVDMQLDLVSTPESVARQSNGKFDAFYYNSTRADGDILRVSFSTRGRNIGRAPTVPALEDAFTGELSTSDPAARARFIATAQQEILDNGFFIPTIELSQTIGQGSRAHGLRFDASARLRFDDTWVTPDSSDSRS</sequence>
<dbReference type="PANTHER" id="PTHR30290">
    <property type="entry name" value="PERIPLASMIC BINDING COMPONENT OF ABC TRANSPORTER"/>
    <property type="match status" value="1"/>
</dbReference>